<dbReference type="GO" id="GO:0045259">
    <property type="term" value="C:proton-transporting ATP synthase complex"/>
    <property type="evidence" value="ECO:0007669"/>
    <property type="project" value="UniProtKB-KW"/>
</dbReference>
<dbReference type="EMBL" id="AGFM01000058">
    <property type="protein sequence ID" value="EHJ59461.1"/>
    <property type="molecule type" value="Genomic_DNA"/>
</dbReference>
<evidence type="ECO:0000313" key="10">
    <source>
        <dbReference type="EMBL" id="EHJ59461.1"/>
    </source>
</evidence>
<keyword evidence="11" id="KW-1185">Reference proteome</keyword>
<dbReference type="Proteomes" id="UP000004030">
    <property type="component" value="Unassembled WGS sequence"/>
</dbReference>
<keyword evidence="4" id="KW-0813">Transport</keyword>
<comment type="caution">
    <text evidence="10">The sequence shown here is derived from an EMBL/GenBank/DDBJ whole genome shotgun (WGS) entry which is preliminary data.</text>
</comment>
<dbReference type="PRINTS" id="PR00126">
    <property type="entry name" value="ATPASEGAMMA"/>
</dbReference>
<dbReference type="GO" id="GO:0046933">
    <property type="term" value="F:proton-transporting ATP synthase activity, rotational mechanism"/>
    <property type="evidence" value="ECO:0007669"/>
    <property type="project" value="InterPro"/>
</dbReference>
<evidence type="ECO:0000256" key="5">
    <source>
        <dbReference type="ARBA" id="ARBA00022781"/>
    </source>
</evidence>
<dbReference type="KEGG" id="npn:JI59_20085"/>
<dbReference type="eggNOG" id="COG0224">
    <property type="taxonomic scope" value="Bacteria"/>
</dbReference>
<reference evidence="10 11" key="1">
    <citation type="journal article" date="2012" name="J. Bacteriol.">
        <title>Genome sequence of benzo(a)pyrene-degrading bacterium Novosphingobium pentaromativorans US6-1.</title>
        <authorList>
            <person name="Luo Y.R."/>
            <person name="Kang S.G."/>
            <person name="Kim S.J."/>
            <person name="Kim M.R."/>
            <person name="Li N."/>
            <person name="Lee J.H."/>
            <person name="Kwon K.K."/>
        </authorList>
    </citation>
    <scope>NUCLEOTIDE SEQUENCE [LARGE SCALE GENOMIC DNA]</scope>
    <source>
        <strain evidence="10 11">US6-1</strain>
    </source>
</reference>
<dbReference type="RefSeq" id="WP_007014701.1">
    <property type="nucleotide sequence ID" value="NZ_AGFM01000058.1"/>
</dbReference>
<dbReference type="Gene3D" id="3.40.1380.10">
    <property type="match status" value="1"/>
</dbReference>
<protein>
    <submittedName>
        <fullName evidence="10">F-type H+-transporting ATPase subunit gamma</fullName>
    </submittedName>
</protein>
<evidence type="ECO:0000256" key="1">
    <source>
        <dbReference type="ARBA" id="ARBA00003456"/>
    </source>
</evidence>
<keyword evidence="9" id="KW-0066">ATP synthesis</keyword>
<organism evidence="10 11">
    <name type="scientific">Novosphingobium pentaromativorans US6-1</name>
    <dbReference type="NCBI Taxonomy" id="1088721"/>
    <lineage>
        <taxon>Bacteria</taxon>
        <taxon>Pseudomonadati</taxon>
        <taxon>Pseudomonadota</taxon>
        <taxon>Alphaproteobacteria</taxon>
        <taxon>Sphingomonadales</taxon>
        <taxon>Sphingomonadaceae</taxon>
        <taxon>Novosphingobium</taxon>
    </lineage>
</organism>
<sequence length="288" mass="30868">MAERLAEVEARIESVHQLSSVIGAVRAIAAARLREAKARLPGIQTYARTIGEAIAQALALVPQAPVNAAKGGNRKSIVLAIGAEQGFVGNFNGRLLDALTPLTRSSRTPSCELLLVGSHAASAASERVLTVNWSAPMATHAQEIAGLANRIADALFDRIANGEVSEVLLVHAATDAQQPESPVQVRPLLPFDFSRFAPLARAQPPIIQLPPERLLAQLADEYVFAEICEALVLSFAAENEARMQAMVAARENVARRSDELAARARLMRQEQITEEVIELASGGRRAIP</sequence>
<comment type="similarity">
    <text evidence="3">Belongs to the ATPase gamma chain family.</text>
</comment>
<dbReference type="Gene3D" id="1.10.287.80">
    <property type="entry name" value="ATP synthase, gamma subunit, helix hairpin domain"/>
    <property type="match status" value="1"/>
</dbReference>
<keyword evidence="8" id="KW-0139">CF(1)</keyword>
<dbReference type="OrthoDB" id="6169121at2"/>
<evidence type="ECO:0000313" key="11">
    <source>
        <dbReference type="Proteomes" id="UP000004030"/>
    </source>
</evidence>
<dbReference type="AlphaFoldDB" id="G6EHH2"/>
<evidence type="ECO:0000256" key="9">
    <source>
        <dbReference type="ARBA" id="ARBA00023310"/>
    </source>
</evidence>
<proteinExistence type="inferred from homology"/>
<evidence type="ECO:0000256" key="2">
    <source>
        <dbReference type="ARBA" id="ARBA00004170"/>
    </source>
</evidence>
<dbReference type="InterPro" id="IPR035968">
    <property type="entry name" value="ATP_synth_F1_ATPase_gsu"/>
</dbReference>
<evidence type="ECO:0000256" key="7">
    <source>
        <dbReference type="ARBA" id="ARBA00023136"/>
    </source>
</evidence>
<evidence type="ECO:0000256" key="3">
    <source>
        <dbReference type="ARBA" id="ARBA00007681"/>
    </source>
</evidence>
<keyword evidence="5" id="KW-0375">Hydrogen ion transport</keyword>
<evidence type="ECO:0000256" key="6">
    <source>
        <dbReference type="ARBA" id="ARBA00023065"/>
    </source>
</evidence>
<keyword evidence="7" id="KW-0472">Membrane</keyword>
<name>G6EHH2_9SPHN</name>
<accession>G6EHH2</accession>
<comment type="function">
    <text evidence="1">Produces ATP from ADP in the presence of a proton gradient across the membrane. The gamma chain is believed to be important in regulating ATPase activity and the flow of protons through the CF(0) complex.</text>
</comment>
<evidence type="ECO:0000256" key="4">
    <source>
        <dbReference type="ARBA" id="ARBA00022448"/>
    </source>
</evidence>
<comment type="subcellular location">
    <subcellularLocation>
        <location evidence="2">Membrane</location>
        <topology evidence="2">Peripheral membrane protein</topology>
    </subcellularLocation>
</comment>
<dbReference type="InterPro" id="IPR000131">
    <property type="entry name" value="ATP_synth_F1_gsu"/>
</dbReference>
<dbReference type="PATRIC" id="fig|1088721.3.peg.3737"/>
<dbReference type="SUPFAM" id="SSF52943">
    <property type="entry name" value="ATP synthase (F1-ATPase), gamma subunit"/>
    <property type="match status" value="1"/>
</dbReference>
<gene>
    <name evidence="10" type="ORF">NSU_3793</name>
</gene>
<dbReference type="Pfam" id="PF00231">
    <property type="entry name" value="ATP-synt"/>
    <property type="match status" value="1"/>
</dbReference>
<evidence type="ECO:0000256" key="8">
    <source>
        <dbReference type="ARBA" id="ARBA00023196"/>
    </source>
</evidence>
<keyword evidence="6" id="KW-0406">Ion transport</keyword>